<keyword evidence="3 6" id="KW-0812">Transmembrane</keyword>
<feature type="transmembrane region" description="Helical" evidence="6">
    <location>
        <begin position="491"/>
        <end position="510"/>
    </location>
</feature>
<evidence type="ECO:0000256" key="3">
    <source>
        <dbReference type="ARBA" id="ARBA00022692"/>
    </source>
</evidence>
<dbReference type="InterPro" id="IPR035681">
    <property type="entry name" value="ComA-like_MBL"/>
</dbReference>
<dbReference type="InterPro" id="IPR025405">
    <property type="entry name" value="DUF4131"/>
</dbReference>
<feature type="transmembrane region" description="Helical" evidence="6">
    <location>
        <begin position="12"/>
        <end position="29"/>
    </location>
</feature>
<evidence type="ECO:0000256" key="5">
    <source>
        <dbReference type="ARBA" id="ARBA00023136"/>
    </source>
</evidence>
<feature type="transmembrane region" description="Helical" evidence="6">
    <location>
        <begin position="66"/>
        <end position="84"/>
    </location>
</feature>
<dbReference type="InterPro" id="IPR001279">
    <property type="entry name" value="Metallo-B-lactamas"/>
</dbReference>
<feature type="transmembrane region" description="Helical" evidence="6">
    <location>
        <begin position="262"/>
        <end position="284"/>
    </location>
</feature>
<reference evidence="8" key="1">
    <citation type="submission" date="2022-06" db="EMBL/GenBank/DDBJ databases">
        <title>Gracilimonas sp. CAU 1638 isolated from sea sediment.</title>
        <authorList>
            <person name="Kim W."/>
        </authorList>
    </citation>
    <scope>NUCLEOTIDE SEQUENCE</scope>
    <source>
        <strain evidence="8">CAU 1638</strain>
    </source>
</reference>
<evidence type="ECO:0000256" key="2">
    <source>
        <dbReference type="ARBA" id="ARBA00022475"/>
    </source>
</evidence>
<dbReference type="GO" id="GO:0030420">
    <property type="term" value="P:establishment of competence for transformation"/>
    <property type="evidence" value="ECO:0007669"/>
    <property type="project" value="InterPro"/>
</dbReference>
<evidence type="ECO:0000256" key="4">
    <source>
        <dbReference type="ARBA" id="ARBA00022989"/>
    </source>
</evidence>
<name>A0A9X2RD76_9BACT</name>
<feature type="transmembrane region" description="Helical" evidence="6">
    <location>
        <begin position="340"/>
        <end position="356"/>
    </location>
</feature>
<keyword evidence="2" id="KW-1003">Cell membrane</keyword>
<feature type="transmembrane region" description="Helical" evidence="6">
    <location>
        <begin position="393"/>
        <end position="412"/>
    </location>
</feature>
<dbReference type="Pfam" id="PF13567">
    <property type="entry name" value="DUF4131"/>
    <property type="match status" value="1"/>
</dbReference>
<evidence type="ECO:0000313" key="9">
    <source>
        <dbReference type="Proteomes" id="UP001139125"/>
    </source>
</evidence>
<evidence type="ECO:0000256" key="6">
    <source>
        <dbReference type="SAM" id="Phobius"/>
    </source>
</evidence>
<dbReference type="InterPro" id="IPR004797">
    <property type="entry name" value="Competence_ComEC/Rec2"/>
</dbReference>
<keyword evidence="9" id="KW-1185">Reference proteome</keyword>
<dbReference type="PANTHER" id="PTHR30619:SF1">
    <property type="entry name" value="RECOMBINATION PROTEIN 2"/>
    <property type="match status" value="1"/>
</dbReference>
<dbReference type="Gene3D" id="3.60.15.10">
    <property type="entry name" value="Ribonuclease Z/Hydroxyacylglutathione hydrolase-like"/>
    <property type="match status" value="1"/>
</dbReference>
<accession>A0A9X2RD76</accession>
<evidence type="ECO:0000259" key="7">
    <source>
        <dbReference type="SMART" id="SM00849"/>
    </source>
</evidence>
<dbReference type="NCBIfam" id="TIGR00361">
    <property type="entry name" value="ComEC_Rec2"/>
    <property type="match status" value="1"/>
</dbReference>
<dbReference type="InterPro" id="IPR004477">
    <property type="entry name" value="ComEC_N"/>
</dbReference>
<dbReference type="SMART" id="SM00849">
    <property type="entry name" value="Lactamase_B"/>
    <property type="match status" value="1"/>
</dbReference>
<dbReference type="Pfam" id="PF00753">
    <property type="entry name" value="Lactamase_B"/>
    <property type="match status" value="1"/>
</dbReference>
<dbReference type="Proteomes" id="UP001139125">
    <property type="component" value="Unassembled WGS sequence"/>
</dbReference>
<gene>
    <name evidence="8" type="ORF">NM125_06310</name>
</gene>
<dbReference type="CDD" id="cd07731">
    <property type="entry name" value="ComA-like_MBL-fold"/>
    <property type="match status" value="1"/>
</dbReference>
<dbReference type="AlphaFoldDB" id="A0A9X2RD76"/>
<dbReference type="PANTHER" id="PTHR30619">
    <property type="entry name" value="DNA INTERNALIZATION/COMPETENCE PROTEIN COMEC/REC2"/>
    <property type="match status" value="1"/>
</dbReference>
<organism evidence="8 9">
    <name type="scientific">Gracilimonas sediminicola</name>
    <dbReference type="NCBI Taxonomy" id="2952158"/>
    <lineage>
        <taxon>Bacteria</taxon>
        <taxon>Pseudomonadati</taxon>
        <taxon>Balneolota</taxon>
        <taxon>Balneolia</taxon>
        <taxon>Balneolales</taxon>
        <taxon>Balneolaceae</taxon>
        <taxon>Gracilimonas</taxon>
    </lineage>
</organism>
<protein>
    <submittedName>
        <fullName evidence="8">DNA internalization-related competence protein ComEC/Rec2</fullName>
    </submittedName>
</protein>
<feature type="transmembrane region" description="Helical" evidence="6">
    <location>
        <begin position="517"/>
        <end position="536"/>
    </location>
</feature>
<dbReference type="GO" id="GO:0005886">
    <property type="term" value="C:plasma membrane"/>
    <property type="evidence" value="ECO:0007669"/>
    <property type="project" value="UniProtKB-SubCell"/>
</dbReference>
<dbReference type="RefSeq" id="WP_255133913.1">
    <property type="nucleotide sequence ID" value="NZ_JANDBC010000001.1"/>
</dbReference>
<dbReference type="Pfam" id="PF03772">
    <property type="entry name" value="Competence"/>
    <property type="match status" value="1"/>
</dbReference>
<comment type="caution">
    <text evidence="8">The sequence shown here is derived from an EMBL/GenBank/DDBJ whole genome shotgun (WGS) entry which is preliminary data.</text>
</comment>
<feature type="transmembrane region" description="Helical" evidence="6">
    <location>
        <begin position="296"/>
        <end position="319"/>
    </location>
</feature>
<sequence length="800" mass="88957">MGARTTYQFPFSRYPAVRIVLLMIAGILLHEYYKPALHFSLILFTLLCLIFGWVEWKVQQSSTSAFPKLGTSLFLLLMVSFGIFRSALHSAQDSPLIIKLIQVSDWESVNVTGSIASISTTSSGKERWDVAISETKINHLNSDLNYKARILADEAARAATLGDKVSFSGTIIPISEKRNPLDFDYKAYLHSQGISAQFKLDSLHHIQPNNNPTEWVWWRERALELVDKNFDAQTSPIAKALLVGYKQELDSESKTAFARAGLSHIMAVSGLHVGFIIAPFWIIIPYFWTKKHGSKIGLILLILILFSYAGITGFSPSVMRASVMAGFLTYGKLFHKINDSINLTAAAALVLLIINPSQLFNIGFQLSFSAVLIILLILPVIQNLLPYWVRVRWYSKPLMVVIVSLVVQFGLYPLQVHYFGEISLVSPIANALFVPFLGIVVPLSLVALFITAIIPAAGFVLNYPSYIFLGWMSDFVNMGAGWDWAWTTASLNNNLIFILWLFLILGIAAWHTSALRWKLTASFLATACLMASLSAIHSLKPATLRVTFFDVGQGDAALLHTPNDKYILIDAGVWSPGYNSGKSVIIPHLKSAGIQKLDAVILSHPHADHIGGILELMNSIPIDVIYNSGYEYDSNLYQTYLKSATEKSIPVQPLVSGDTLALDPSMLFLVLGPDGNMYNSDPNEHSIVLNVIYGESEFLFTGDAGEDQEERLVHAYNHLLDTDLLKVGHHGSRTSSGSAFLSSVTPEIAVVSLAERNRFRHPHREALNRLYRTDAQLLFTSRERAIIFESDGKSIQRIHW</sequence>
<dbReference type="InterPro" id="IPR052159">
    <property type="entry name" value="Competence_DNA_uptake"/>
</dbReference>
<dbReference type="EMBL" id="JANDBC010000001">
    <property type="protein sequence ID" value="MCP9291191.1"/>
    <property type="molecule type" value="Genomic_DNA"/>
</dbReference>
<proteinExistence type="predicted"/>
<feature type="transmembrane region" description="Helical" evidence="6">
    <location>
        <begin position="432"/>
        <end position="454"/>
    </location>
</feature>
<dbReference type="NCBIfam" id="TIGR00360">
    <property type="entry name" value="ComEC_N-term"/>
    <property type="match status" value="1"/>
</dbReference>
<feature type="transmembrane region" description="Helical" evidence="6">
    <location>
        <begin position="362"/>
        <end position="381"/>
    </location>
</feature>
<feature type="transmembrane region" description="Helical" evidence="6">
    <location>
        <begin position="36"/>
        <end position="54"/>
    </location>
</feature>
<keyword evidence="4 6" id="KW-1133">Transmembrane helix</keyword>
<keyword evidence="5 6" id="KW-0472">Membrane</keyword>
<evidence type="ECO:0000313" key="8">
    <source>
        <dbReference type="EMBL" id="MCP9291191.1"/>
    </source>
</evidence>
<comment type="subcellular location">
    <subcellularLocation>
        <location evidence="1">Cell membrane</location>
        <topology evidence="1">Multi-pass membrane protein</topology>
    </subcellularLocation>
</comment>
<feature type="domain" description="Metallo-beta-lactamase" evidence="7">
    <location>
        <begin position="553"/>
        <end position="755"/>
    </location>
</feature>
<evidence type="ECO:0000256" key="1">
    <source>
        <dbReference type="ARBA" id="ARBA00004651"/>
    </source>
</evidence>
<dbReference type="SUPFAM" id="SSF56281">
    <property type="entry name" value="Metallo-hydrolase/oxidoreductase"/>
    <property type="match status" value="1"/>
</dbReference>
<dbReference type="InterPro" id="IPR036866">
    <property type="entry name" value="RibonucZ/Hydroxyglut_hydro"/>
</dbReference>